<dbReference type="Pfam" id="PF01794">
    <property type="entry name" value="Ferric_reduct"/>
    <property type="match status" value="1"/>
</dbReference>
<dbReference type="InterPro" id="IPR013130">
    <property type="entry name" value="Fe3_Rdtase_TM_dom"/>
</dbReference>
<dbReference type="Gene3D" id="3.40.50.80">
    <property type="entry name" value="Nucleotide-binding domain of ferredoxin-NADP reductase (FNR) module"/>
    <property type="match status" value="1"/>
</dbReference>
<proteinExistence type="inferred from homology"/>
<evidence type="ECO:0000313" key="13">
    <source>
        <dbReference type="Proteomes" id="UP000503462"/>
    </source>
</evidence>
<evidence type="ECO:0000256" key="8">
    <source>
        <dbReference type="ARBA" id="ARBA00023136"/>
    </source>
</evidence>
<accession>A0A6H0Y651</accession>
<dbReference type="PANTHER" id="PTHR32361">
    <property type="entry name" value="FERRIC/CUPRIC REDUCTASE TRANSMEMBRANE COMPONENT"/>
    <property type="match status" value="1"/>
</dbReference>
<keyword evidence="6" id="KW-0560">Oxidoreductase</keyword>
<keyword evidence="4 10" id="KW-0812">Transmembrane</keyword>
<feature type="transmembrane region" description="Helical" evidence="10">
    <location>
        <begin position="258"/>
        <end position="281"/>
    </location>
</feature>
<reference evidence="12 13" key="1">
    <citation type="journal article" date="2016" name="Sci. Rep.">
        <title>Peltaster fructicola genome reveals evolution from an invasive phytopathogen to an ectophytic parasite.</title>
        <authorList>
            <person name="Xu C."/>
            <person name="Chen H."/>
            <person name="Gleason M.L."/>
            <person name="Xu J.R."/>
            <person name="Liu H."/>
            <person name="Zhang R."/>
            <person name="Sun G."/>
        </authorList>
    </citation>
    <scope>NUCLEOTIDE SEQUENCE [LARGE SCALE GENOMIC DNA]</scope>
    <source>
        <strain evidence="12 13">LNHT1506</strain>
    </source>
</reference>
<dbReference type="GO" id="GO:0005886">
    <property type="term" value="C:plasma membrane"/>
    <property type="evidence" value="ECO:0007669"/>
    <property type="project" value="TreeGrafter"/>
</dbReference>
<evidence type="ECO:0000256" key="6">
    <source>
        <dbReference type="ARBA" id="ARBA00023002"/>
    </source>
</evidence>
<evidence type="ECO:0000256" key="9">
    <source>
        <dbReference type="ARBA" id="ARBA00023180"/>
    </source>
</evidence>
<organism evidence="12 13">
    <name type="scientific">Peltaster fructicola</name>
    <dbReference type="NCBI Taxonomy" id="286661"/>
    <lineage>
        <taxon>Eukaryota</taxon>
        <taxon>Fungi</taxon>
        <taxon>Dikarya</taxon>
        <taxon>Ascomycota</taxon>
        <taxon>Pezizomycotina</taxon>
        <taxon>Dothideomycetes</taxon>
        <taxon>Dothideomycetes incertae sedis</taxon>
        <taxon>Peltaster</taxon>
    </lineage>
</organism>
<dbReference type="GO" id="GO:0006826">
    <property type="term" value="P:iron ion transport"/>
    <property type="evidence" value="ECO:0007669"/>
    <property type="project" value="TreeGrafter"/>
</dbReference>
<keyword evidence="13" id="KW-1185">Reference proteome</keyword>
<keyword evidence="5 10" id="KW-1133">Transmembrane helix</keyword>
<feature type="transmembrane region" description="Helical" evidence="10">
    <location>
        <begin position="68"/>
        <end position="89"/>
    </location>
</feature>
<dbReference type="InterPro" id="IPR013121">
    <property type="entry name" value="Fe_red_NAD-bd_6"/>
</dbReference>
<dbReference type="GO" id="GO:0015677">
    <property type="term" value="P:copper ion import"/>
    <property type="evidence" value="ECO:0007669"/>
    <property type="project" value="TreeGrafter"/>
</dbReference>
<dbReference type="PANTHER" id="PTHR32361:SF9">
    <property type="entry name" value="FERRIC REDUCTASE TRANSMEMBRANE COMPONENT 3-RELATED"/>
    <property type="match status" value="1"/>
</dbReference>
<dbReference type="AlphaFoldDB" id="A0A6H0Y651"/>
<keyword evidence="3" id="KW-0813">Transport</keyword>
<dbReference type="InterPro" id="IPR017927">
    <property type="entry name" value="FAD-bd_FR_type"/>
</dbReference>
<dbReference type="PROSITE" id="PS51384">
    <property type="entry name" value="FAD_FR"/>
    <property type="match status" value="1"/>
</dbReference>
<evidence type="ECO:0000256" key="5">
    <source>
        <dbReference type="ARBA" id="ARBA00022989"/>
    </source>
</evidence>
<evidence type="ECO:0000256" key="7">
    <source>
        <dbReference type="ARBA" id="ARBA00023065"/>
    </source>
</evidence>
<feature type="transmembrane region" description="Helical" evidence="10">
    <location>
        <begin position="222"/>
        <end position="246"/>
    </location>
</feature>
<protein>
    <recommendedName>
        <fullName evidence="11">FAD-binding FR-type domain-containing protein</fullName>
    </recommendedName>
</protein>
<dbReference type="InterPro" id="IPR051410">
    <property type="entry name" value="Ferric/Cupric_Reductase"/>
</dbReference>
<feature type="domain" description="FAD-binding FR-type" evidence="11">
    <location>
        <begin position="324"/>
        <end position="493"/>
    </location>
</feature>
<dbReference type="SFLD" id="SFLDG01168">
    <property type="entry name" value="Ferric_reductase_subgroup_(FRE"/>
    <property type="match status" value="1"/>
</dbReference>
<dbReference type="GO" id="GO:0000293">
    <property type="term" value="F:ferric-chelate reductase activity"/>
    <property type="evidence" value="ECO:0007669"/>
    <property type="project" value="UniProtKB-ARBA"/>
</dbReference>
<evidence type="ECO:0000256" key="3">
    <source>
        <dbReference type="ARBA" id="ARBA00022448"/>
    </source>
</evidence>
<dbReference type="OrthoDB" id="167398at2759"/>
<feature type="transmembrane region" description="Helical" evidence="10">
    <location>
        <begin position="143"/>
        <end position="160"/>
    </location>
</feature>
<dbReference type="Proteomes" id="UP000503462">
    <property type="component" value="Chromosome 5"/>
</dbReference>
<comment type="subcellular location">
    <subcellularLocation>
        <location evidence="1">Membrane</location>
        <topology evidence="1">Multi-pass membrane protein</topology>
    </subcellularLocation>
</comment>
<keyword evidence="7" id="KW-0406">Ion transport</keyword>
<dbReference type="EMBL" id="CP051143">
    <property type="protein sequence ID" value="QIX02537.1"/>
    <property type="molecule type" value="Genomic_DNA"/>
</dbReference>
<keyword evidence="8 10" id="KW-0472">Membrane</keyword>
<evidence type="ECO:0000256" key="10">
    <source>
        <dbReference type="SAM" id="Phobius"/>
    </source>
</evidence>
<feature type="transmembrane region" description="Helical" evidence="10">
    <location>
        <begin position="288"/>
        <end position="306"/>
    </location>
</feature>
<evidence type="ECO:0000256" key="1">
    <source>
        <dbReference type="ARBA" id="ARBA00004141"/>
    </source>
</evidence>
<name>A0A6H0Y651_9PEZI</name>
<dbReference type="GO" id="GO:0006879">
    <property type="term" value="P:intracellular iron ion homeostasis"/>
    <property type="evidence" value="ECO:0007669"/>
    <property type="project" value="TreeGrafter"/>
</dbReference>
<sequence length="634" mass="71709">MEEAGLISPRCEELAASRSALAAAPRPSQADYAGDVVSVPSIPDADWADLSIRTVRAYDRNFWYSFDFTWASFGFWGTVFLVSTINRFVEFLKVLRARPATRRRQSSGGWTWIRRQLILSVTFGKHCQEPVGWATLPPRLESCIIFAYLLMSTFMCFPGYDLFDNNEYWATTGAQLARYIADRTAVLSIANVPLLWLFAARNDPLLWLTGFSYASFNRFHRWVARMAFVFALVHSIVWTYDYIYFYGVATYYAAYEEVWWWTGVIATVIMATLLPASVYWLRTKHYDFFLIVHIVLSIIFLITLYFHIQVYEHFFDGFIWPCVAIWSLDRLLCIVRIVYTSVIPLFTKGVKATATFDIRSDIVRLDVTDFFPPNTSISPGLYYYVYLPASLKGWESHPFTLCSWNRSVDSIPVSPAPLASPHSSLDIEAAKKVPALRSRELASAQAVSHSFLIRPYAGFTQRLRDRIVAAHEARGLCEVTVLLEGPYGCRLDLSRYSDVLILAAGSGIVTAISHAHYLLANGRTEVHLTWVVPQRWLVEDVCKNELSAILGGPRLHMTVYLTGKSQEMSEESAASSTIEFHAGRPDIFAVMQQARALQGRLGDYELRHTAGRRCLSGSCGSSVARTWTACGVLR</sequence>
<keyword evidence="9" id="KW-0325">Glycoprotein</keyword>
<dbReference type="InterPro" id="IPR039261">
    <property type="entry name" value="FNR_nucleotide-bd"/>
</dbReference>
<evidence type="ECO:0000256" key="4">
    <source>
        <dbReference type="ARBA" id="ARBA00022692"/>
    </source>
</evidence>
<evidence type="ECO:0000259" key="11">
    <source>
        <dbReference type="PROSITE" id="PS51384"/>
    </source>
</evidence>
<comment type="similarity">
    <text evidence="2">Belongs to the ferric reductase (FRE) family.</text>
</comment>
<dbReference type="CDD" id="cd06186">
    <property type="entry name" value="NOX_Duox_like_FAD_NADP"/>
    <property type="match status" value="1"/>
</dbReference>
<evidence type="ECO:0000256" key="2">
    <source>
        <dbReference type="ARBA" id="ARBA00006278"/>
    </source>
</evidence>
<dbReference type="SFLD" id="SFLDS00052">
    <property type="entry name" value="Ferric_Reductase_Domain"/>
    <property type="match status" value="1"/>
</dbReference>
<evidence type="ECO:0000313" key="12">
    <source>
        <dbReference type="EMBL" id="QIX02537.1"/>
    </source>
</evidence>
<gene>
    <name evidence="12" type="ORF">AMS68_008054</name>
</gene>
<dbReference type="Pfam" id="PF08030">
    <property type="entry name" value="NAD_binding_6"/>
    <property type="match status" value="1"/>
</dbReference>
<dbReference type="SUPFAM" id="SSF52343">
    <property type="entry name" value="Ferredoxin reductase-like, C-terminal NADP-linked domain"/>
    <property type="match status" value="1"/>
</dbReference>